<gene>
    <name evidence="4" type="ORF">DME_LOCUS6111</name>
</gene>
<keyword evidence="1" id="KW-0677">Repeat</keyword>
<proteinExistence type="predicted"/>
<feature type="transmembrane region" description="Helical" evidence="3">
    <location>
        <begin position="7"/>
        <end position="29"/>
    </location>
</feature>
<protein>
    <submittedName>
        <fullName evidence="7">Col_cuticle_N domain-containing protein</fullName>
    </submittedName>
</protein>
<feature type="compositionally biased region" description="Low complexity" evidence="2">
    <location>
        <begin position="191"/>
        <end position="207"/>
    </location>
</feature>
<keyword evidence="3" id="KW-0812">Transmembrane</keyword>
<organism evidence="5 7">
    <name type="scientific">Dracunculus medinensis</name>
    <name type="common">Guinea worm</name>
    <dbReference type="NCBI Taxonomy" id="318479"/>
    <lineage>
        <taxon>Eukaryota</taxon>
        <taxon>Metazoa</taxon>
        <taxon>Ecdysozoa</taxon>
        <taxon>Nematoda</taxon>
        <taxon>Chromadorea</taxon>
        <taxon>Rhabditida</taxon>
        <taxon>Spirurina</taxon>
        <taxon>Dracunculoidea</taxon>
        <taxon>Dracunculidae</taxon>
        <taxon>Dracunculus</taxon>
    </lineage>
</organism>
<evidence type="ECO:0000313" key="6">
    <source>
        <dbReference type="Proteomes" id="UP000274756"/>
    </source>
</evidence>
<keyword evidence="6" id="KW-1185">Reference proteome</keyword>
<feature type="compositionally biased region" description="Pro residues" evidence="2">
    <location>
        <begin position="146"/>
        <end position="155"/>
    </location>
</feature>
<evidence type="ECO:0000313" key="4">
    <source>
        <dbReference type="EMBL" id="VDN56138.1"/>
    </source>
</evidence>
<feature type="compositionally biased region" description="Low complexity" evidence="2">
    <location>
        <begin position="302"/>
        <end position="311"/>
    </location>
</feature>
<name>A0A0N4U4N2_DRAME</name>
<dbReference type="EMBL" id="UYYG01001154">
    <property type="protein sequence ID" value="VDN56138.1"/>
    <property type="molecule type" value="Genomic_DNA"/>
</dbReference>
<dbReference type="Proteomes" id="UP000274756">
    <property type="component" value="Unassembled WGS sequence"/>
</dbReference>
<dbReference type="PANTHER" id="PTHR24637:SF282">
    <property type="entry name" value="CUTICLE COLLAGEN SQT-1"/>
    <property type="match status" value="1"/>
</dbReference>
<feature type="compositionally biased region" description="Basic and acidic residues" evidence="2">
    <location>
        <begin position="317"/>
        <end position="332"/>
    </location>
</feature>
<evidence type="ECO:0000256" key="3">
    <source>
        <dbReference type="SAM" id="Phobius"/>
    </source>
</evidence>
<dbReference type="InterPro" id="IPR008160">
    <property type="entry name" value="Collagen"/>
</dbReference>
<evidence type="ECO:0000313" key="7">
    <source>
        <dbReference type="WBParaSite" id="DME_0000175101-mRNA-1"/>
    </source>
</evidence>
<feature type="compositionally biased region" description="Pro residues" evidence="2">
    <location>
        <begin position="225"/>
        <end position="245"/>
    </location>
</feature>
<keyword evidence="3" id="KW-0472">Membrane</keyword>
<dbReference type="AlphaFoldDB" id="A0A0N4U4N2"/>
<feature type="region of interest" description="Disordered" evidence="2">
    <location>
        <begin position="49"/>
        <end position="68"/>
    </location>
</feature>
<evidence type="ECO:0000256" key="1">
    <source>
        <dbReference type="ARBA" id="ARBA00022737"/>
    </source>
</evidence>
<dbReference type="Proteomes" id="UP000038040">
    <property type="component" value="Unplaced"/>
</dbReference>
<keyword evidence="3" id="KW-1133">Transmembrane helix</keyword>
<evidence type="ECO:0000256" key="2">
    <source>
        <dbReference type="SAM" id="MobiDB-lite"/>
    </source>
</evidence>
<dbReference type="OrthoDB" id="8939548at2759"/>
<evidence type="ECO:0000313" key="5">
    <source>
        <dbReference type="Proteomes" id="UP000038040"/>
    </source>
</evidence>
<feature type="compositionally biased region" description="Pro residues" evidence="2">
    <location>
        <begin position="290"/>
        <end position="301"/>
    </location>
</feature>
<dbReference type="PANTHER" id="PTHR24637">
    <property type="entry name" value="COLLAGEN"/>
    <property type="match status" value="1"/>
</dbReference>
<accession>A0A0N4U4N2</accession>
<dbReference type="Pfam" id="PF01391">
    <property type="entry name" value="Collagen"/>
    <property type="match status" value="2"/>
</dbReference>
<reference evidence="4 6" key="2">
    <citation type="submission" date="2018-11" db="EMBL/GenBank/DDBJ databases">
        <authorList>
            <consortium name="Pathogen Informatics"/>
        </authorList>
    </citation>
    <scope>NUCLEOTIDE SEQUENCE [LARGE SCALE GENOMIC DNA]</scope>
</reference>
<reference evidence="7" key="1">
    <citation type="submission" date="2017-02" db="UniProtKB">
        <authorList>
            <consortium name="WormBaseParasite"/>
        </authorList>
    </citation>
    <scope>IDENTIFICATION</scope>
</reference>
<feature type="region of interest" description="Disordered" evidence="2">
    <location>
        <begin position="119"/>
        <end position="332"/>
    </location>
</feature>
<dbReference type="WBParaSite" id="DME_0000175101-mRNA-1">
    <property type="protein sequence ID" value="DME_0000175101-mRNA-1"/>
    <property type="gene ID" value="DME_0000175101"/>
</dbReference>
<dbReference type="STRING" id="318479.A0A0N4U4N2"/>
<sequence length="332" mass="33801">MQVYTTTFIASTISGLTLIACLVAILSIYNDATTNDLWNDMMVLGRQKRHKRQNYGEGGSTDYGGPNPQANLPLDYSSNPRGDYGGQINLGAFPGGQGYGSQSFGEASRIPPYVRPPSVPPLLQEGPRPVSGGRSKCECRVSNKCPPGPPGPPGEPGIKGMDGMPGIDGKPGIDAEDMEPQRETTGCFHCPAGPQGPQGALGRPGPRGMAGAKGQPGMPGRDGNPGPPGEAGPPGPPGRNGPPGLPGDKGRDAEQIIGRPGPKGKQGEPGPPGPPGPNGQDAAPGEAGPPGIPGIPGPQGPRGPDGQQGEEGPIGRPGRDAEVSIFSYDHRP</sequence>